<dbReference type="GO" id="GO:0005829">
    <property type="term" value="C:cytosol"/>
    <property type="evidence" value="ECO:0007669"/>
    <property type="project" value="TreeGrafter"/>
</dbReference>
<feature type="compositionally biased region" description="Basic and acidic residues" evidence="3">
    <location>
        <begin position="767"/>
        <end position="785"/>
    </location>
</feature>
<comment type="caution">
    <text evidence="6">The sequence shown here is derived from an EMBL/GenBank/DDBJ whole genome shotgun (WGS) entry which is preliminary data.</text>
</comment>
<feature type="compositionally biased region" description="Basic and acidic residues" evidence="3">
    <location>
        <begin position="227"/>
        <end position="245"/>
    </location>
</feature>
<dbReference type="GO" id="GO:0031267">
    <property type="term" value="F:small GTPase binding"/>
    <property type="evidence" value="ECO:0007669"/>
    <property type="project" value="TreeGrafter"/>
</dbReference>
<dbReference type="GO" id="GO:0016192">
    <property type="term" value="P:vesicle-mediated transport"/>
    <property type="evidence" value="ECO:0007669"/>
    <property type="project" value="InterPro"/>
</dbReference>
<evidence type="ECO:0000256" key="1">
    <source>
        <dbReference type="ARBA" id="ARBA00022468"/>
    </source>
</evidence>
<dbReference type="InterPro" id="IPR036860">
    <property type="entry name" value="SH2_dom_sf"/>
</dbReference>
<feature type="compositionally biased region" description="Polar residues" evidence="3">
    <location>
        <begin position="186"/>
        <end position="196"/>
    </location>
</feature>
<feature type="compositionally biased region" description="Low complexity" evidence="3">
    <location>
        <begin position="706"/>
        <end position="715"/>
    </location>
</feature>
<evidence type="ECO:0000259" key="4">
    <source>
        <dbReference type="PROSITE" id="PS50001"/>
    </source>
</evidence>
<dbReference type="SUPFAM" id="SSF55550">
    <property type="entry name" value="SH2 domain"/>
    <property type="match status" value="1"/>
</dbReference>
<proteinExistence type="predicted"/>
<reference evidence="6" key="1">
    <citation type="journal article" date="2021" name="Cell">
        <title>Tracing the genetic footprints of vertebrate landing in non-teleost ray-finned fishes.</title>
        <authorList>
            <person name="Bi X."/>
            <person name="Wang K."/>
            <person name="Yang L."/>
            <person name="Pan H."/>
            <person name="Jiang H."/>
            <person name="Wei Q."/>
            <person name="Fang M."/>
            <person name="Yu H."/>
            <person name="Zhu C."/>
            <person name="Cai Y."/>
            <person name="He Y."/>
            <person name="Gan X."/>
            <person name="Zeng H."/>
            <person name="Yu D."/>
            <person name="Zhu Y."/>
            <person name="Jiang H."/>
            <person name="Qiu Q."/>
            <person name="Yang H."/>
            <person name="Zhang Y.E."/>
            <person name="Wang W."/>
            <person name="Zhu M."/>
            <person name="He S."/>
            <person name="Zhang G."/>
        </authorList>
    </citation>
    <scope>NUCLEOTIDE SEQUENCE</scope>
    <source>
        <strain evidence="6">Allg_001</strain>
    </source>
</reference>
<feature type="region of interest" description="Disordered" evidence="3">
    <location>
        <begin position="678"/>
        <end position="851"/>
    </location>
</feature>
<feature type="region of interest" description="Disordered" evidence="3">
    <location>
        <begin position="186"/>
        <end position="263"/>
    </location>
</feature>
<feature type="compositionally biased region" description="Basic residues" evidence="3">
    <location>
        <begin position="687"/>
        <end position="696"/>
    </location>
</feature>
<dbReference type="EMBL" id="JAAWVO010039847">
    <property type="protein sequence ID" value="MBN3318426.1"/>
    <property type="molecule type" value="Genomic_DNA"/>
</dbReference>
<dbReference type="Proteomes" id="UP000736164">
    <property type="component" value="Unassembled WGS sequence"/>
</dbReference>
<keyword evidence="7" id="KW-1185">Reference proteome</keyword>
<dbReference type="InterPro" id="IPR045046">
    <property type="entry name" value="Vps9-like"/>
</dbReference>
<evidence type="ECO:0000256" key="3">
    <source>
        <dbReference type="SAM" id="MobiDB-lite"/>
    </source>
</evidence>
<dbReference type="PROSITE" id="PS51205">
    <property type="entry name" value="VPS9"/>
    <property type="match status" value="1"/>
</dbReference>
<keyword evidence="2" id="KW-0727">SH2 domain</keyword>
<feature type="region of interest" description="Disordered" evidence="3">
    <location>
        <begin position="276"/>
        <end position="324"/>
    </location>
</feature>
<feature type="domain" description="SH2" evidence="4">
    <location>
        <begin position="5"/>
        <end position="109"/>
    </location>
</feature>
<dbReference type="PANTHER" id="PTHR23101">
    <property type="entry name" value="RAB GDP/GTP EXCHANGE FACTOR"/>
    <property type="match status" value="1"/>
</dbReference>
<gene>
    <name evidence="6" type="primary">Rin3_1</name>
    <name evidence="6" type="ORF">GTO95_0005373</name>
</gene>
<organism evidence="6 7">
    <name type="scientific">Atractosteus spatula</name>
    <name type="common">Alligator gar</name>
    <name type="synonym">Lepisosteus spatula</name>
    <dbReference type="NCBI Taxonomy" id="7917"/>
    <lineage>
        <taxon>Eukaryota</taxon>
        <taxon>Metazoa</taxon>
        <taxon>Chordata</taxon>
        <taxon>Craniata</taxon>
        <taxon>Vertebrata</taxon>
        <taxon>Euteleostomi</taxon>
        <taxon>Actinopterygii</taxon>
        <taxon>Neopterygii</taxon>
        <taxon>Holostei</taxon>
        <taxon>Semionotiformes</taxon>
        <taxon>Lepisosteidae</taxon>
        <taxon>Atractosteus</taxon>
    </lineage>
</organism>
<sequence length="851" mass="92350">ASRGEQHGEVREDEKDRGGGSWDRERAHAALRDRHTGSFLVLCDSATCPHLLCVSVGGSTESVRDFAIEYTSKVFHLPESHLGFSDLIQLVAFYTVSRDVLPCCLSIPTAVYSLSMEQMNPLMDLGPKFWLDPSSGPNVESNHVTGAPLHPPTGLTMCSIQVTSANGALCIINPLFLHEHGDDWLTKQSPQETSQALSVRAANRRRERRLSTTRPWGGAGLQNKRTSSVDKEQEVNEPSSTEKEQASGALQSPPCSPGSPSSIQGVILRRKTDALRRGGSSDLPTPELLTPGSPSPSQQTDDPGSRSPPAEPSQRNSGPQSPHRVSWIEDGVWLSPPSPVHSLLTPLGCELDSLSISSTEEEMDVLCGSLGGAPAGAPHGRLSLALADKVKHRFSAFGQVIGGLVSAQKRLSHRAQELCERRAGGFGEQARAFLEHALRACAPPAYPSGSELLQDVRHKLTGLREALLDAPEIQGILDSLGDTPDWELDAMLELTLHKIVLKPLCSHLYSCLHDYRSRDGTLQRLSDNQQCMRGRSLEELGGSSGVGVPDAVAMEKIQQRLAALHQAYSPSKKVQHLLKICKSIYQAMSSGSGAVYGADDFLPCLTWVCLRSDISQLQLDTEYMMELLDPGQLQGEGGYYLTSVYATLFHVSTFRPRLAARQVSAEAQQSINQWHRRRTLHYGQVRGRGRVHRPNRSRLQGEGAGHEAAAQEDGAPVAAPDERPGPRRAPDARSPASELGVLREASEELESPPGRDSTPLPQGEPADWDRGSGEPDRARTPRRDSTSVPQGEPADWDRGSGEPDRAQTPRRDSTSVPQGEAVEWERAPCGRLDWDSERSEGGASAGPPESC</sequence>
<dbReference type="SUPFAM" id="SSF109993">
    <property type="entry name" value="VPS9 domain"/>
    <property type="match status" value="1"/>
</dbReference>
<name>A0A8J7NT57_ATRSP</name>
<dbReference type="Gene3D" id="3.30.505.10">
    <property type="entry name" value="SH2 domain"/>
    <property type="match status" value="1"/>
</dbReference>
<keyword evidence="1" id="KW-0343">GTPase activation</keyword>
<dbReference type="PANTHER" id="PTHR23101:SF72">
    <property type="entry name" value="RAS AND RAB INTERACTOR-LIKE PROTEIN"/>
    <property type="match status" value="1"/>
</dbReference>
<feature type="domain" description="VPS9" evidence="5">
    <location>
        <begin position="516"/>
        <end position="660"/>
    </location>
</feature>
<feature type="compositionally biased region" description="Basic and acidic residues" evidence="3">
    <location>
        <begin position="720"/>
        <end position="731"/>
    </location>
</feature>
<dbReference type="GO" id="GO:0005096">
    <property type="term" value="F:GTPase activator activity"/>
    <property type="evidence" value="ECO:0007669"/>
    <property type="project" value="UniProtKB-KW"/>
</dbReference>
<accession>A0A8J7NT57</accession>
<dbReference type="GO" id="GO:0005085">
    <property type="term" value="F:guanyl-nucleotide exchange factor activity"/>
    <property type="evidence" value="ECO:0007669"/>
    <property type="project" value="InterPro"/>
</dbReference>
<dbReference type="Pfam" id="PF23268">
    <property type="entry name" value="RIN1"/>
    <property type="match status" value="1"/>
</dbReference>
<evidence type="ECO:0000259" key="5">
    <source>
        <dbReference type="PROSITE" id="PS51205"/>
    </source>
</evidence>
<feature type="region of interest" description="Disordered" evidence="3">
    <location>
        <begin position="1"/>
        <end position="23"/>
    </location>
</feature>
<dbReference type="PROSITE" id="PS50001">
    <property type="entry name" value="SH2"/>
    <property type="match status" value="1"/>
</dbReference>
<feature type="compositionally biased region" description="Basic and acidic residues" evidence="3">
    <location>
        <begin position="795"/>
        <end position="813"/>
    </location>
</feature>
<dbReference type="Pfam" id="PF02204">
    <property type="entry name" value="VPS9"/>
    <property type="match status" value="1"/>
</dbReference>
<dbReference type="InterPro" id="IPR037191">
    <property type="entry name" value="VPS9_dom_sf"/>
</dbReference>
<dbReference type="InterPro" id="IPR003123">
    <property type="entry name" value="VPS9"/>
</dbReference>
<evidence type="ECO:0000256" key="2">
    <source>
        <dbReference type="PROSITE-ProRule" id="PRU00191"/>
    </source>
</evidence>
<feature type="compositionally biased region" description="Basic and acidic residues" evidence="3">
    <location>
        <begin position="823"/>
        <end position="840"/>
    </location>
</feature>
<dbReference type="InterPro" id="IPR000980">
    <property type="entry name" value="SH2"/>
</dbReference>
<dbReference type="GO" id="GO:0030139">
    <property type="term" value="C:endocytic vesicle"/>
    <property type="evidence" value="ECO:0007669"/>
    <property type="project" value="TreeGrafter"/>
</dbReference>
<feature type="non-terminal residue" evidence="6">
    <location>
        <position position="1"/>
    </location>
</feature>
<dbReference type="AlphaFoldDB" id="A0A8J7NT57"/>
<protein>
    <submittedName>
        <fullName evidence="6">RIN3 protein</fullName>
    </submittedName>
</protein>
<dbReference type="Gene3D" id="1.20.1050.80">
    <property type="entry name" value="VPS9 domain"/>
    <property type="match status" value="1"/>
</dbReference>
<feature type="non-terminal residue" evidence="6">
    <location>
        <position position="851"/>
    </location>
</feature>
<dbReference type="SMART" id="SM00167">
    <property type="entry name" value="VPS9"/>
    <property type="match status" value="1"/>
</dbReference>
<evidence type="ECO:0000313" key="6">
    <source>
        <dbReference type="EMBL" id="MBN3318426.1"/>
    </source>
</evidence>
<evidence type="ECO:0000313" key="7">
    <source>
        <dbReference type="Proteomes" id="UP000736164"/>
    </source>
</evidence>